<evidence type="ECO:0000256" key="1">
    <source>
        <dbReference type="SAM" id="MobiDB-lite"/>
    </source>
</evidence>
<dbReference type="OrthoDB" id="550279at2759"/>
<reference evidence="2 3" key="1">
    <citation type="journal article" date="2017" name="Mol. Biol. Evol.">
        <title>The 4-celled Tetrabaena socialis nuclear genome reveals the essential components for genetic control of cell number at the origin of multicellularity in the volvocine lineage.</title>
        <authorList>
            <person name="Featherston J."/>
            <person name="Arakaki Y."/>
            <person name="Hanschen E.R."/>
            <person name="Ferris P.J."/>
            <person name="Michod R.E."/>
            <person name="Olson B.J.S.C."/>
            <person name="Nozaki H."/>
            <person name="Durand P.M."/>
        </authorList>
    </citation>
    <scope>NUCLEOTIDE SEQUENCE [LARGE SCALE GENOMIC DNA]</scope>
    <source>
        <strain evidence="2 3">NIES-571</strain>
    </source>
</reference>
<gene>
    <name evidence="2" type="ORF">TSOC_001697</name>
</gene>
<feature type="region of interest" description="Disordered" evidence="1">
    <location>
        <begin position="26"/>
        <end position="91"/>
    </location>
</feature>
<sequence length="195" mass="19765">MAACCCAGEGLQRLQRAAFACQVVQGESAEVGERRGDPDYDDEDEWQQTRAAASSGARARPHRSGVSGVPTSDSSPATTAENEPVLREASDGGVQGLGWFAASQLRDQHGDYANEFLHEDVAAAPASTTRPGTTAAPAGRTADGAAGGGRRPRAGGAAAKGQGSGSLQVAVEPLLVKSVQQGTVVLGPAEGKPGR</sequence>
<dbReference type="Proteomes" id="UP000236333">
    <property type="component" value="Unassembled WGS sequence"/>
</dbReference>
<organism evidence="2 3">
    <name type="scientific">Tetrabaena socialis</name>
    <dbReference type="NCBI Taxonomy" id="47790"/>
    <lineage>
        <taxon>Eukaryota</taxon>
        <taxon>Viridiplantae</taxon>
        <taxon>Chlorophyta</taxon>
        <taxon>core chlorophytes</taxon>
        <taxon>Chlorophyceae</taxon>
        <taxon>CS clade</taxon>
        <taxon>Chlamydomonadales</taxon>
        <taxon>Tetrabaenaceae</taxon>
        <taxon>Tetrabaena</taxon>
    </lineage>
</organism>
<evidence type="ECO:0000313" key="2">
    <source>
        <dbReference type="EMBL" id="PNH11483.1"/>
    </source>
</evidence>
<comment type="caution">
    <text evidence="2">The sequence shown here is derived from an EMBL/GenBank/DDBJ whole genome shotgun (WGS) entry which is preliminary data.</text>
</comment>
<dbReference type="EMBL" id="PGGS01000029">
    <property type="protein sequence ID" value="PNH11483.1"/>
    <property type="molecule type" value="Genomic_DNA"/>
</dbReference>
<evidence type="ECO:0000313" key="3">
    <source>
        <dbReference type="Proteomes" id="UP000236333"/>
    </source>
</evidence>
<feature type="compositionally biased region" description="Polar residues" evidence="1">
    <location>
        <begin position="69"/>
        <end position="81"/>
    </location>
</feature>
<dbReference type="AlphaFoldDB" id="A0A2J8AG32"/>
<name>A0A2J8AG32_9CHLO</name>
<feature type="compositionally biased region" description="Low complexity" evidence="1">
    <location>
        <begin position="125"/>
        <end position="144"/>
    </location>
</feature>
<feature type="region of interest" description="Disordered" evidence="1">
    <location>
        <begin position="125"/>
        <end position="165"/>
    </location>
</feature>
<proteinExistence type="predicted"/>
<accession>A0A2J8AG32</accession>
<keyword evidence="3" id="KW-1185">Reference proteome</keyword>
<protein>
    <submittedName>
        <fullName evidence="2">Uncharacterized protein</fullName>
    </submittedName>
</protein>